<feature type="region of interest" description="NMP" evidence="7">
    <location>
        <begin position="31"/>
        <end position="60"/>
    </location>
</feature>
<dbReference type="Proteomes" id="UP001240643">
    <property type="component" value="Unassembled WGS sequence"/>
</dbReference>
<comment type="similarity">
    <text evidence="7 8">Belongs to the adenylate kinase family.</text>
</comment>
<sequence length="217" mass="24308">MKFILLLGAPGAGKGSIAEYLAQTYRFVHLSTGHIFRSLGSSTKPIAQKIRAITSEGKLVPDDLTNDLIFETLTNLAQEHPEQTVILDGYPRTISQAEFFNKHFLFDHVLLLEVSEAEILFRLNNRLVCTQGDHTYHKVNKPPHQPGICDVDQTLLYQRKDDQADVILHRLEVYQQQTTPLIELYEQLGLLTRIDAGGSLASTETAVISILGLSQKK</sequence>
<evidence type="ECO:0000313" key="11">
    <source>
        <dbReference type="EMBL" id="MDQ0513614.1"/>
    </source>
</evidence>
<dbReference type="PRINTS" id="PR00094">
    <property type="entry name" value="ADENYLTKNASE"/>
</dbReference>
<comment type="pathway">
    <text evidence="7">Purine metabolism; AMP biosynthesis via salvage pathway; AMP from ADP: step 1/1.</text>
</comment>
<dbReference type="InterPro" id="IPR033690">
    <property type="entry name" value="Adenylat_kinase_CS"/>
</dbReference>
<comment type="subcellular location">
    <subcellularLocation>
        <location evidence="7 9">Cytoplasm</location>
    </subcellularLocation>
</comment>
<feature type="binding site" evidence="7">
    <location>
        <position position="170"/>
    </location>
    <ligand>
        <name>AMP</name>
        <dbReference type="ChEBI" id="CHEBI:456215"/>
    </ligand>
</feature>
<name>A0ABU0LY41_9BACT</name>
<evidence type="ECO:0000256" key="9">
    <source>
        <dbReference type="RuleBase" id="RU003331"/>
    </source>
</evidence>
<dbReference type="NCBIfam" id="TIGR01351">
    <property type="entry name" value="adk"/>
    <property type="match status" value="1"/>
</dbReference>
<dbReference type="InterPro" id="IPR000850">
    <property type="entry name" value="Adenylat/UMP-CMP_kin"/>
</dbReference>
<feature type="binding site" evidence="7">
    <location>
        <begin position="135"/>
        <end position="136"/>
    </location>
    <ligand>
        <name>ATP</name>
        <dbReference type="ChEBI" id="CHEBI:30616"/>
    </ligand>
</feature>
<comment type="caution">
    <text evidence="11">The sequence shown here is derived from an EMBL/GenBank/DDBJ whole genome shotgun (WGS) entry which is preliminary data.</text>
</comment>
<feature type="binding site" evidence="7">
    <location>
        <position position="159"/>
    </location>
    <ligand>
        <name>AMP</name>
        <dbReference type="ChEBI" id="CHEBI:456215"/>
    </ligand>
</feature>
<dbReference type="PROSITE" id="PS00113">
    <property type="entry name" value="ADENYLATE_KINASE"/>
    <property type="match status" value="1"/>
</dbReference>
<dbReference type="HAMAP" id="MF_00235">
    <property type="entry name" value="Adenylate_kinase_Adk"/>
    <property type="match status" value="1"/>
</dbReference>
<reference evidence="11" key="1">
    <citation type="submission" date="2023-07" db="EMBL/GenBank/DDBJ databases">
        <title>Genomic Encyclopedia of Type Strains, Phase IV (KMG-IV): sequencing the most valuable type-strain genomes for metagenomic binning, comparative biology and taxonomic classification.</title>
        <authorList>
            <person name="Goeker M."/>
        </authorList>
    </citation>
    <scope>NUCLEOTIDE SEQUENCE [LARGE SCALE GENOMIC DNA]</scope>
    <source>
        <strain evidence="11">DSM 21204</strain>
    </source>
</reference>
<dbReference type="InterPro" id="IPR006259">
    <property type="entry name" value="Adenyl_kin_sub"/>
</dbReference>
<comment type="function">
    <text evidence="7">Catalyzes the reversible transfer of the terminal phosphate group between ATP and AMP. Plays an important role in cellular energy homeostasis and in adenine nucleotide metabolism.</text>
</comment>
<dbReference type="SUPFAM" id="SSF52540">
    <property type="entry name" value="P-loop containing nucleoside triphosphate hydrolases"/>
    <property type="match status" value="1"/>
</dbReference>
<evidence type="ECO:0000256" key="1">
    <source>
        <dbReference type="ARBA" id="ARBA00022679"/>
    </source>
</evidence>
<dbReference type="GO" id="GO:0004017">
    <property type="term" value="F:AMP kinase activity"/>
    <property type="evidence" value="ECO:0007669"/>
    <property type="project" value="UniProtKB-EC"/>
</dbReference>
<evidence type="ECO:0000256" key="4">
    <source>
        <dbReference type="ARBA" id="ARBA00022777"/>
    </source>
</evidence>
<dbReference type="PANTHER" id="PTHR23359">
    <property type="entry name" value="NUCLEOTIDE KINASE"/>
    <property type="match status" value="1"/>
</dbReference>
<feature type="binding site" evidence="7">
    <location>
        <position position="32"/>
    </location>
    <ligand>
        <name>AMP</name>
        <dbReference type="ChEBI" id="CHEBI:456215"/>
    </ligand>
</feature>
<feature type="binding site" evidence="7">
    <location>
        <begin position="58"/>
        <end position="60"/>
    </location>
    <ligand>
        <name>AMP</name>
        <dbReference type="ChEBI" id="CHEBI:456215"/>
    </ligand>
</feature>
<dbReference type="EC" id="2.7.4.3" evidence="7 9"/>
<evidence type="ECO:0000256" key="8">
    <source>
        <dbReference type="RuleBase" id="RU003330"/>
    </source>
</evidence>
<dbReference type="Gene3D" id="3.40.50.300">
    <property type="entry name" value="P-loop containing nucleotide triphosphate hydrolases"/>
    <property type="match status" value="1"/>
</dbReference>
<evidence type="ECO:0000259" key="10">
    <source>
        <dbReference type="Pfam" id="PF05191"/>
    </source>
</evidence>
<keyword evidence="5" id="KW-0862">Zinc</keyword>
<feature type="region of interest" description="LID" evidence="7">
    <location>
        <begin position="125"/>
        <end position="162"/>
    </location>
</feature>
<comment type="domain">
    <text evidence="7">Consists of three domains, a large central CORE domain and two small peripheral domains, NMPbind and LID, which undergo movements during catalysis. The LID domain closes over the site of phosphoryl transfer upon ATP binding. Assembling and dissambling the active center during each catalytic cycle provides an effective means to prevent ATP hydrolysis.</text>
</comment>
<evidence type="ECO:0000256" key="5">
    <source>
        <dbReference type="ARBA" id="ARBA00022833"/>
    </source>
</evidence>
<feature type="binding site" evidence="7">
    <location>
        <begin position="11"/>
        <end position="16"/>
    </location>
    <ligand>
        <name>ATP</name>
        <dbReference type="ChEBI" id="CHEBI:30616"/>
    </ligand>
</feature>
<feature type="binding site" evidence="7">
    <location>
        <position position="198"/>
    </location>
    <ligand>
        <name>ATP</name>
        <dbReference type="ChEBI" id="CHEBI:30616"/>
    </ligand>
</feature>
<comment type="subunit">
    <text evidence="7 9">Monomer.</text>
</comment>
<evidence type="ECO:0000313" key="12">
    <source>
        <dbReference type="Proteomes" id="UP001240643"/>
    </source>
</evidence>
<comment type="caution">
    <text evidence="7">Lacks conserved residue(s) required for the propagation of feature annotation.</text>
</comment>
<feature type="binding site" evidence="7">
    <location>
        <begin position="89"/>
        <end position="92"/>
    </location>
    <ligand>
        <name>AMP</name>
        <dbReference type="ChEBI" id="CHEBI:456215"/>
    </ligand>
</feature>
<dbReference type="Pfam" id="PF05191">
    <property type="entry name" value="ADK_lid"/>
    <property type="match status" value="1"/>
</dbReference>
<feature type="binding site" evidence="7">
    <location>
        <position position="96"/>
    </location>
    <ligand>
        <name>AMP</name>
        <dbReference type="ChEBI" id="CHEBI:456215"/>
    </ligand>
</feature>
<comment type="catalytic activity">
    <reaction evidence="7 9">
        <text>AMP + ATP = 2 ADP</text>
        <dbReference type="Rhea" id="RHEA:12973"/>
        <dbReference type="ChEBI" id="CHEBI:30616"/>
        <dbReference type="ChEBI" id="CHEBI:456215"/>
        <dbReference type="ChEBI" id="CHEBI:456216"/>
        <dbReference type="EC" id="2.7.4.3"/>
    </reaction>
</comment>
<evidence type="ECO:0000256" key="7">
    <source>
        <dbReference type="HAMAP-Rule" id="MF_00235"/>
    </source>
</evidence>
<keyword evidence="12" id="KW-1185">Reference proteome</keyword>
<dbReference type="InterPro" id="IPR027417">
    <property type="entry name" value="P-loop_NTPase"/>
</dbReference>
<dbReference type="SUPFAM" id="SSF57774">
    <property type="entry name" value="Microbial and mitochondrial ADK, insert 'zinc finger' domain"/>
    <property type="match status" value="1"/>
</dbReference>
<evidence type="ECO:0000256" key="3">
    <source>
        <dbReference type="ARBA" id="ARBA00022741"/>
    </source>
</evidence>
<feature type="binding site" evidence="7">
    <location>
        <position position="126"/>
    </location>
    <ligand>
        <name>ATP</name>
        <dbReference type="ChEBI" id="CHEBI:30616"/>
    </ligand>
</feature>
<keyword evidence="2 7" id="KW-0545">Nucleotide biosynthesis</keyword>
<gene>
    <name evidence="7" type="primary">adk</name>
    <name evidence="11" type="ORF">J2Z62_000052</name>
</gene>
<dbReference type="RefSeq" id="WP_256547688.1">
    <property type="nucleotide sequence ID" value="NZ_CP101809.1"/>
</dbReference>
<protein>
    <recommendedName>
        <fullName evidence="7 9">Adenylate kinase</fullName>
        <shortName evidence="7">AK</shortName>
        <ecNumber evidence="7 9">2.7.4.3</ecNumber>
    </recommendedName>
    <alternativeName>
        <fullName evidence="7">ATP-AMP transphosphorylase</fullName>
    </alternativeName>
    <alternativeName>
        <fullName evidence="7">ATP:AMP phosphotransferase</fullName>
    </alternativeName>
    <alternativeName>
        <fullName evidence="7">Adenylate monophosphate kinase</fullName>
    </alternativeName>
</protein>
<keyword evidence="4 7" id="KW-0418">Kinase</keyword>
<keyword evidence="3 7" id="KW-0547">Nucleotide-binding</keyword>
<proteinExistence type="inferred from homology"/>
<accession>A0ABU0LY41</accession>
<dbReference type="CDD" id="cd01428">
    <property type="entry name" value="ADK"/>
    <property type="match status" value="1"/>
</dbReference>
<keyword evidence="1 7" id="KW-0808">Transferase</keyword>
<organism evidence="11 12">
    <name type="scientific">Mycoplasmoides fastidiosum</name>
    <dbReference type="NCBI Taxonomy" id="92758"/>
    <lineage>
        <taxon>Bacteria</taxon>
        <taxon>Bacillati</taxon>
        <taxon>Mycoplasmatota</taxon>
        <taxon>Mycoplasmoidales</taxon>
        <taxon>Mycoplasmoidaceae</taxon>
        <taxon>Mycoplasmoides</taxon>
    </lineage>
</organism>
<dbReference type="InterPro" id="IPR007862">
    <property type="entry name" value="Adenylate_kinase_lid-dom"/>
</dbReference>
<keyword evidence="7" id="KW-0963">Cytoplasm</keyword>
<dbReference type="InterPro" id="IPR036193">
    <property type="entry name" value="ADK_active_lid_dom_sf"/>
</dbReference>
<evidence type="ECO:0000256" key="2">
    <source>
        <dbReference type="ARBA" id="ARBA00022727"/>
    </source>
</evidence>
<dbReference type="EMBL" id="JAUSWO010000001">
    <property type="protein sequence ID" value="MDQ0513614.1"/>
    <property type="molecule type" value="Genomic_DNA"/>
</dbReference>
<feature type="binding site" evidence="7">
    <location>
        <position position="37"/>
    </location>
    <ligand>
        <name>AMP</name>
        <dbReference type="ChEBI" id="CHEBI:456215"/>
    </ligand>
</feature>
<keyword evidence="6 7" id="KW-0067">ATP-binding</keyword>
<feature type="domain" description="Adenylate kinase active site lid" evidence="10">
    <location>
        <begin position="126"/>
        <end position="161"/>
    </location>
</feature>
<evidence type="ECO:0000256" key="6">
    <source>
        <dbReference type="ARBA" id="ARBA00022840"/>
    </source>
</evidence>
<dbReference type="Pfam" id="PF00406">
    <property type="entry name" value="ADK"/>
    <property type="match status" value="1"/>
</dbReference>